<dbReference type="SUPFAM" id="SSF52047">
    <property type="entry name" value="RNI-like"/>
    <property type="match status" value="1"/>
</dbReference>
<organism evidence="1 2">
    <name type="scientific">Vitis rotundifolia</name>
    <name type="common">Muscadine grape</name>
    <dbReference type="NCBI Taxonomy" id="103349"/>
    <lineage>
        <taxon>Eukaryota</taxon>
        <taxon>Viridiplantae</taxon>
        <taxon>Streptophyta</taxon>
        <taxon>Embryophyta</taxon>
        <taxon>Tracheophyta</taxon>
        <taxon>Spermatophyta</taxon>
        <taxon>Magnoliopsida</taxon>
        <taxon>eudicotyledons</taxon>
        <taxon>Gunneridae</taxon>
        <taxon>Pentapetalae</taxon>
        <taxon>rosids</taxon>
        <taxon>Vitales</taxon>
        <taxon>Vitaceae</taxon>
        <taxon>Viteae</taxon>
        <taxon>Vitis</taxon>
    </lineage>
</organism>
<protein>
    <recommendedName>
        <fullName evidence="3">Disease resistance protein</fullName>
    </recommendedName>
</protein>
<sequence length="107" mass="12302">MFPDATSFSDDPHLILFPTTLTSLSLSEFQNLESLASLSLQTLTSLEELRIYSCPKLRSILPREGLLPDTLSQLLIRWCPHRKQRYSKEEGDDWPKIAHIPHVEINN</sequence>
<dbReference type="AlphaFoldDB" id="A0AA38ZA98"/>
<comment type="caution">
    <text evidence="1">The sequence shown here is derived from an EMBL/GenBank/DDBJ whole genome shotgun (WGS) entry which is preliminary data.</text>
</comment>
<evidence type="ECO:0000313" key="2">
    <source>
        <dbReference type="Proteomes" id="UP001168098"/>
    </source>
</evidence>
<gene>
    <name evidence="1" type="ORF">PVL29_017263</name>
</gene>
<keyword evidence="2" id="KW-1185">Reference proteome</keyword>
<dbReference type="InterPro" id="IPR032675">
    <property type="entry name" value="LRR_dom_sf"/>
</dbReference>
<dbReference type="Proteomes" id="UP001168098">
    <property type="component" value="Unassembled WGS sequence"/>
</dbReference>
<evidence type="ECO:0000313" key="1">
    <source>
        <dbReference type="EMBL" id="KAJ9685157.1"/>
    </source>
</evidence>
<dbReference type="Gene3D" id="3.80.10.10">
    <property type="entry name" value="Ribonuclease Inhibitor"/>
    <property type="match status" value="1"/>
</dbReference>
<proteinExistence type="predicted"/>
<evidence type="ECO:0008006" key="3">
    <source>
        <dbReference type="Google" id="ProtNLM"/>
    </source>
</evidence>
<dbReference type="EMBL" id="JARBHA010000013">
    <property type="protein sequence ID" value="KAJ9685157.1"/>
    <property type="molecule type" value="Genomic_DNA"/>
</dbReference>
<name>A0AA38ZA98_VITRO</name>
<accession>A0AA38ZA98</accession>
<reference evidence="1 2" key="1">
    <citation type="journal article" date="2023" name="BMC Biotechnol.">
        <title>Vitis rotundifolia cv Carlos genome sequencing.</title>
        <authorList>
            <person name="Huff M."/>
            <person name="Hulse-Kemp A."/>
            <person name="Scheffler B."/>
            <person name="Youngblood R."/>
            <person name="Simpson S."/>
            <person name="Babiker E."/>
            <person name="Staton M."/>
        </authorList>
    </citation>
    <scope>NUCLEOTIDE SEQUENCE [LARGE SCALE GENOMIC DNA]</scope>
    <source>
        <tissue evidence="1">Leaf</tissue>
    </source>
</reference>